<dbReference type="Proteomes" id="UP000324832">
    <property type="component" value="Unassembled WGS sequence"/>
</dbReference>
<feature type="non-terminal residue" evidence="1">
    <location>
        <position position="1"/>
    </location>
</feature>
<protein>
    <submittedName>
        <fullName evidence="1">Uncharacterized protein</fullName>
    </submittedName>
</protein>
<organism evidence="1 2">
    <name type="scientific">Leptidea sinapis</name>
    <dbReference type="NCBI Taxonomy" id="189913"/>
    <lineage>
        <taxon>Eukaryota</taxon>
        <taxon>Metazoa</taxon>
        <taxon>Ecdysozoa</taxon>
        <taxon>Arthropoda</taxon>
        <taxon>Hexapoda</taxon>
        <taxon>Insecta</taxon>
        <taxon>Pterygota</taxon>
        <taxon>Neoptera</taxon>
        <taxon>Endopterygota</taxon>
        <taxon>Lepidoptera</taxon>
        <taxon>Glossata</taxon>
        <taxon>Ditrysia</taxon>
        <taxon>Papilionoidea</taxon>
        <taxon>Pieridae</taxon>
        <taxon>Dismorphiinae</taxon>
        <taxon>Leptidea</taxon>
    </lineage>
</organism>
<accession>A0A5E4QED5</accession>
<evidence type="ECO:0000313" key="2">
    <source>
        <dbReference type="Proteomes" id="UP000324832"/>
    </source>
</evidence>
<keyword evidence="2" id="KW-1185">Reference proteome</keyword>
<proteinExistence type="predicted"/>
<sequence>QNQRTRVDESSCKVMEKIWRLVKGKNSSKREVNQSTYSLVSCGELTPESLLLWNGLPDVIKKDPSLEKIRLRYEEFGKIPSPDII</sequence>
<reference evidence="1 2" key="1">
    <citation type="submission" date="2017-07" db="EMBL/GenBank/DDBJ databases">
        <authorList>
            <person name="Talla V."/>
            <person name="Backstrom N."/>
        </authorList>
    </citation>
    <scope>NUCLEOTIDE SEQUENCE [LARGE SCALE GENOMIC DNA]</scope>
</reference>
<dbReference type="AlphaFoldDB" id="A0A5E4QED5"/>
<name>A0A5E4QED5_9NEOP</name>
<evidence type="ECO:0000313" key="1">
    <source>
        <dbReference type="EMBL" id="VVC96599.1"/>
    </source>
</evidence>
<dbReference type="EMBL" id="FZQP02002802">
    <property type="protein sequence ID" value="VVC96599.1"/>
    <property type="molecule type" value="Genomic_DNA"/>
</dbReference>
<gene>
    <name evidence="1" type="ORF">LSINAPIS_LOCUS8063</name>
</gene>